<dbReference type="PROSITE" id="PS50850">
    <property type="entry name" value="MFS"/>
    <property type="match status" value="1"/>
</dbReference>
<dbReference type="EMBL" id="JANFNH010000006">
    <property type="protein sequence ID" value="MCQ4042373.1"/>
    <property type="molecule type" value="Genomic_DNA"/>
</dbReference>
<evidence type="ECO:0000313" key="12">
    <source>
        <dbReference type="Proteomes" id="UP001206206"/>
    </source>
</evidence>
<sequence length="466" mass="47882">MLRSLPGVTAHPASDPDRDRVDAAVWRIAAVLLLGPVLALLDSTIVSVGLDSVARELGSPLTTVQWISTGYLLAVALVMPLTSWATERFGGKAVWMASVALFTAGSALCGAAWSAPALIAFRVLQGIGGGMIQPVAQSMLAQAAGPRRLGRVIGVTVLPITLAPVAGPVLGGLIVRNLDWRWMFYVNVPIGIAAFLLAARVLPTTPRPSGRTPLDLTGLALLAPGLAALMYGCAQSSWGVLLTGAALTAGYVGYALRQRGHTPLIDVRLFARRGFAAATASSFVLGGSLYSAMLLLPLYFQQVCGADAMSAGLRLAPQAVGTAAVSLLAGRLGDRHGPRPLMLAGLALALLGTLPFAFLGRGPANWLLATALLVRGAGLGLAMVPGMSAVYAAVAPEEAPKAAGTVNVVNRLGGSLGTAVLTVLLQHQLTSAAGPAAAYGYAFGWALVLSSVAFVPALYYPARKNM</sequence>
<dbReference type="PANTHER" id="PTHR42718:SF9">
    <property type="entry name" value="MAJOR FACILITATOR SUPERFAMILY MULTIDRUG TRANSPORTER MFSC"/>
    <property type="match status" value="1"/>
</dbReference>
<evidence type="ECO:0000256" key="8">
    <source>
        <dbReference type="ARBA" id="ARBA00023251"/>
    </source>
</evidence>
<evidence type="ECO:0000256" key="6">
    <source>
        <dbReference type="ARBA" id="ARBA00022989"/>
    </source>
</evidence>
<dbReference type="RefSeq" id="WP_255926470.1">
    <property type="nucleotide sequence ID" value="NZ_JANFNH010000006.1"/>
</dbReference>
<evidence type="ECO:0000256" key="7">
    <source>
        <dbReference type="ARBA" id="ARBA00023136"/>
    </source>
</evidence>
<evidence type="ECO:0000256" key="9">
    <source>
        <dbReference type="SAM" id="Phobius"/>
    </source>
</evidence>
<feature type="transmembrane region" description="Helical" evidence="9">
    <location>
        <begin position="24"/>
        <end position="46"/>
    </location>
</feature>
<feature type="transmembrane region" description="Helical" evidence="9">
    <location>
        <begin position="182"/>
        <end position="202"/>
    </location>
</feature>
<gene>
    <name evidence="11" type="ORF">NON19_10065</name>
</gene>
<dbReference type="SUPFAM" id="SSF103473">
    <property type="entry name" value="MFS general substrate transporter"/>
    <property type="match status" value="1"/>
</dbReference>
<keyword evidence="4" id="KW-1003">Cell membrane</keyword>
<feature type="transmembrane region" description="Helical" evidence="9">
    <location>
        <begin position="214"/>
        <end position="232"/>
    </location>
</feature>
<evidence type="ECO:0000256" key="5">
    <source>
        <dbReference type="ARBA" id="ARBA00022692"/>
    </source>
</evidence>
<dbReference type="NCBIfam" id="TIGR00711">
    <property type="entry name" value="efflux_EmrB"/>
    <property type="match status" value="1"/>
</dbReference>
<accession>A0ABT1PDR4</accession>
<feature type="transmembrane region" description="Helical" evidence="9">
    <location>
        <begin position="311"/>
        <end position="329"/>
    </location>
</feature>
<dbReference type="Pfam" id="PF07690">
    <property type="entry name" value="MFS_1"/>
    <property type="match status" value="1"/>
</dbReference>
<feature type="transmembrane region" description="Helical" evidence="9">
    <location>
        <begin position="406"/>
        <end position="426"/>
    </location>
</feature>
<evidence type="ECO:0000256" key="1">
    <source>
        <dbReference type="ARBA" id="ARBA00004651"/>
    </source>
</evidence>
<dbReference type="InterPro" id="IPR011701">
    <property type="entry name" value="MFS"/>
</dbReference>
<keyword evidence="5 9" id="KW-0812">Transmembrane</keyword>
<dbReference type="InterPro" id="IPR036259">
    <property type="entry name" value="MFS_trans_sf"/>
</dbReference>
<keyword evidence="12" id="KW-1185">Reference proteome</keyword>
<dbReference type="Gene3D" id="1.20.1720.10">
    <property type="entry name" value="Multidrug resistance protein D"/>
    <property type="match status" value="1"/>
</dbReference>
<keyword evidence="3" id="KW-0813">Transport</keyword>
<dbReference type="Proteomes" id="UP001206206">
    <property type="component" value="Unassembled WGS sequence"/>
</dbReference>
<feature type="transmembrane region" description="Helical" evidence="9">
    <location>
        <begin position="438"/>
        <end position="460"/>
    </location>
</feature>
<evidence type="ECO:0000259" key="10">
    <source>
        <dbReference type="PROSITE" id="PS50850"/>
    </source>
</evidence>
<feature type="transmembrane region" description="Helical" evidence="9">
    <location>
        <begin position="341"/>
        <end position="360"/>
    </location>
</feature>
<dbReference type="InterPro" id="IPR004638">
    <property type="entry name" value="EmrB-like"/>
</dbReference>
<reference evidence="11 12" key="1">
    <citation type="submission" date="2022-06" db="EMBL/GenBank/DDBJ databases">
        <title>Draft genome sequence of type strain Streptomyces rubrisoli DSM 42083.</title>
        <authorList>
            <person name="Duangmal K."/>
            <person name="Klaysubun C."/>
        </authorList>
    </citation>
    <scope>NUCLEOTIDE SEQUENCE [LARGE SCALE GENOMIC DNA]</scope>
    <source>
        <strain evidence="11 12">DSM 42083</strain>
    </source>
</reference>
<feature type="transmembrane region" description="Helical" evidence="9">
    <location>
        <begin position="366"/>
        <end position="394"/>
    </location>
</feature>
<feature type="transmembrane region" description="Helical" evidence="9">
    <location>
        <begin position="152"/>
        <end position="176"/>
    </location>
</feature>
<dbReference type="CDD" id="cd17503">
    <property type="entry name" value="MFS_LmrB_MDR_like"/>
    <property type="match status" value="1"/>
</dbReference>
<comment type="similarity">
    <text evidence="2">Belongs to the major facilitator superfamily. EmrB family.</text>
</comment>
<organism evidence="11 12">
    <name type="scientific">Streptantibioticus rubrisoli</name>
    <dbReference type="NCBI Taxonomy" id="1387313"/>
    <lineage>
        <taxon>Bacteria</taxon>
        <taxon>Bacillati</taxon>
        <taxon>Actinomycetota</taxon>
        <taxon>Actinomycetes</taxon>
        <taxon>Kitasatosporales</taxon>
        <taxon>Streptomycetaceae</taxon>
        <taxon>Streptantibioticus</taxon>
    </lineage>
</organism>
<keyword evidence="8" id="KW-0046">Antibiotic resistance</keyword>
<keyword evidence="7 9" id="KW-0472">Membrane</keyword>
<feature type="transmembrane region" description="Helical" evidence="9">
    <location>
        <begin position="277"/>
        <end position="299"/>
    </location>
</feature>
<protein>
    <submittedName>
        <fullName evidence="11">Multidrug efflux MFS transporter</fullName>
    </submittedName>
</protein>
<evidence type="ECO:0000256" key="3">
    <source>
        <dbReference type="ARBA" id="ARBA00022448"/>
    </source>
</evidence>
<dbReference type="Gene3D" id="1.20.1250.20">
    <property type="entry name" value="MFS general substrate transporter like domains"/>
    <property type="match status" value="1"/>
</dbReference>
<feature type="transmembrane region" description="Helical" evidence="9">
    <location>
        <begin position="93"/>
        <end position="113"/>
    </location>
</feature>
<evidence type="ECO:0000256" key="2">
    <source>
        <dbReference type="ARBA" id="ARBA00008537"/>
    </source>
</evidence>
<comment type="caution">
    <text evidence="11">The sequence shown here is derived from an EMBL/GenBank/DDBJ whole genome shotgun (WGS) entry which is preliminary data.</text>
</comment>
<evidence type="ECO:0000313" key="11">
    <source>
        <dbReference type="EMBL" id="MCQ4042373.1"/>
    </source>
</evidence>
<feature type="domain" description="Major facilitator superfamily (MFS) profile" evidence="10">
    <location>
        <begin position="28"/>
        <end position="465"/>
    </location>
</feature>
<keyword evidence="6 9" id="KW-1133">Transmembrane helix</keyword>
<proteinExistence type="inferred from homology"/>
<dbReference type="PANTHER" id="PTHR42718">
    <property type="entry name" value="MAJOR FACILITATOR SUPERFAMILY MULTIDRUG TRANSPORTER MFSC"/>
    <property type="match status" value="1"/>
</dbReference>
<evidence type="ECO:0000256" key="4">
    <source>
        <dbReference type="ARBA" id="ARBA00022475"/>
    </source>
</evidence>
<comment type="subcellular location">
    <subcellularLocation>
        <location evidence="1">Cell membrane</location>
        <topology evidence="1">Multi-pass membrane protein</topology>
    </subcellularLocation>
</comment>
<feature type="transmembrane region" description="Helical" evidence="9">
    <location>
        <begin position="66"/>
        <end position="86"/>
    </location>
</feature>
<name>A0ABT1PDR4_9ACTN</name>
<dbReference type="InterPro" id="IPR020846">
    <property type="entry name" value="MFS_dom"/>
</dbReference>